<evidence type="ECO:0000256" key="14">
    <source>
        <dbReference type="ARBA" id="ARBA00023136"/>
    </source>
</evidence>
<feature type="chain" id="PRO_5042881369" description="non-specific serine/threonine protein kinase" evidence="19">
    <location>
        <begin position="23"/>
        <end position="513"/>
    </location>
</feature>
<keyword evidence="6" id="KW-0808">Transferase</keyword>
<dbReference type="GO" id="GO:0004674">
    <property type="term" value="F:protein serine/threonine kinase activity"/>
    <property type="evidence" value="ECO:0007669"/>
    <property type="project" value="UniProtKB-KW"/>
</dbReference>
<evidence type="ECO:0000256" key="18">
    <source>
        <dbReference type="SAM" id="MobiDB-lite"/>
    </source>
</evidence>
<keyword evidence="22" id="KW-1185">Reference proteome</keyword>
<comment type="similarity">
    <text evidence="3">In the C-terminal section; belongs to the protein kinase superfamily. Ser/Thr protein kinase family.</text>
</comment>
<evidence type="ECO:0000256" key="9">
    <source>
        <dbReference type="ARBA" id="ARBA00022734"/>
    </source>
</evidence>
<keyword evidence="10 17" id="KW-0547">Nucleotide-binding</keyword>
<comment type="similarity">
    <text evidence="2">In the N-terminal section; belongs to the leguminous lectin family.</text>
</comment>
<evidence type="ECO:0000256" key="4">
    <source>
        <dbReference type="ARBA" id="ARBA00012513"/>
    </source>
</evidence>
<evidence type="ECO:0000256" key="10">
    <source>
        <dbReference type="ARBA" id="ARBA00022741"/>
    </source>
</evidence>
<reference evidence="21 22" key="1">
    <citation type="submission" date="2024-01" db="EMBL/GenBank/DDBJ databases">
        <title>Genome assemblies of Stephania.</title>
        <authorList>
            <person name="Yang L."/>
        </authorList>
    </citation>
    <scope>NUCLEOTIDE SEQUENCE [LARGE SCALE GENOMIC DNA]</scope>
    <source>
        <strain evidence="21">JXDWG</strain>
        <tissue evidence="21">Leaf</tissue>
    </source>
</reference>
<dbReference type="InterPro" id="IPR008271">
    <property type="entry name" value="Ser/Thr_kinase_AS"/>
</dbReference>
<accession>A0AAP0E3B3</accession>
<evidence type="ECO:0000256" key="17">
    <source>
        <dbReference type="PROSITE-ProRule" id="PRU10141"/>
    </source>
</evidence>
<evidence type="ECO:0000256" key="3">
    <source>
        <dbReference type="ARBA" id="ARBA00010217"/>
    </source>
</evidence>
<comment type="catalytic activity">
    <reaction evidence="15">
        <text>L-threonyl-[protein] + ATP = O-phospho-L-threonyl-[protein] + ADP + H(+)</text>
        <dbReference type="Rhea" id="RHEA:46608"/>
        <dbReference type="Rhea" id="RHEA-COMP:11060"/>
        <dbReference type="Rhea" id="RHEA-COMP:11605"/>
        <dbReference type="ChEBI" id="CHEBI:15378"/>
        <dbReference type="ChEBI" id="CHEBI:30013"/>
        <dbReference type="ChEBI" id="CHEBI:30616"/>
        <dbReference type="ChEBI" id="CHEBI:61977"/>
        <dbReference type="ChEBI" id="CHEBI:456216"/>
        <dbReference type="EC" id="2.7.11.1"/>
    </reaction>
</comment>
<dbReference type="FunFam" id="3.30.200.20:FF:000039">
    <property type="entry name" value="receptor-like protein kinase FERONIA"/>
    <property type="match status" value="1"/>
</dbReference>
<dbReference type="EMBL" id="JBBNAG010000013">
    <property type="protein sequence ID" value="KAK9083567.1"/>
    <property type="molecule type" value="Genomic_DNA"/>
</dbReference>
<dbReference type="AlphaFoldDB" id="A0AAP0E3B3"/>
<dbReference type="SUPFAM" id="SSF49899">
    <property type="entry name" value="Concanavalin A-like lectins/glucanases"/>
    <property type="match status" value="1"/>
</dbReference>
<dbReference type="GO" id="GO:0016020">
    <property type="term" value="C:membrane"/>
    <property type="evidence" value="ECO:0007669"/>
    <property type="project" value="UniProtKB-SubCell"/>
</dbReference>
<feature type="domain" description="Protein kinase" evidence="20">
    <location>
        <begin position="191"/>
        <end position="467"/>
    </location>
</feature>
<keyword evidence="8 19" id="KW-0732">Signal</keyword>
<dbReference type="PROSITE" id="PS00108">
    <property type="entry name" value="PROTEIN_KINASE_ST"/>
    <property type="match status" value="1"/>
</dbReference>
<dbReference type="EC" id="2.7.11.1" evidence="4"/>
<dbReference type="InterPro" id="IPR011009">
    <property type="entry name" value="Kinase-like_dom_sf"/>
</dbReference>
<feature type="signal peptide" evidence="19">
    <location>
        <begin position="1"/>
        <end position="22"/>
    </location>
</feature>
<comment type="subcellular location">
    <subcellularLocation>
        <location evidence="1">Membrane</location>
        <topology evidence="1">Single-pass type I membrane protein</topology>
    </subcellularLocation>
</comment>
<evidence type="ECO:0000256" key="15">
    <source>
        <dbReference type="ARBA" id="ARBA00047899"/>
    </source>
</evidence>
<comment type="caution">
    <text evidence="21">The sequence shown here is derived from an EMBL/GenBank/DDBJ whole genome shotgun (WGS) entry which is preliminary data.</text>
</comment>
<dbReference type="GO" id="GO:0030246">
    <property type="term" value="F:carbohydrate binding"/>
    <property type="evidence" value="ECO:0007669"/>
    <property type="project" value="UniProtKB-KW"/>
</dbReference>
<dbReference type="FunFam" id="1.10.510.10:FF:000108">
    <property type="entry name" value="L-type lectin-domain containing receptor kinase S.4"/>
    <property type="match status" value="1"/>
</dbReference>
<keyword evidence="13" id="KW-1133">Transmembrane helix</keyword>
<protein>
    <recommendedName>
        <fullName evidence="4">non-specific serine/threonine protein kinase</fullName>
        <ecNumber evidence="4">2.7.11.1</ecNumber>
    </recommendedName>
</protein>
<evidence type="ECO:0000256" key="7">
    <source>
        <dbReference type="ARBA" id="ARBA00022692"/>
    </source>
</evidence>
<evidence type="ECO:0000256" key="2">
    <source>
        <dbReference type="ARBA" id="ARBA00008536"/>
    </source>
</evidence>
<dbReference type="Gene3D" id="2.60.120.200">
    <property type="match status" value="1"/>
</dbReference>
<evidence type="ECO:0000256" key="13">
    <source>
        <dbReference type="ARBA" id="ARBA00022989"/>
    </source>
</evidence>
<dbReference type="PROSITE" id="PS50011">
    <property type="entry name" value="PROTEIN_KINASE_DOM"/>
    <property type="match status" value="1"/>
</dbReference>
<dbReference type="Pfam" id="PF00139">
    <property type="entry name" value="Lectin_legB"/>
    <property type="match status" value="1"/>
</dbReference>
<evidence type="ECO:0000256" key="8">
    <source>
        <dbReference type="ARBA" id="ARBA00022729"/>
    </source>
</evidence>
<evidence type="ECO:0000256" key="6">
    <source>
        <dbReference type="ARBA" id="ARBA00022679"/>
    </source>
</evidence>
<evidence type="ECO:0000313" key="21">
    <source>
        <dbReference type="EMBL" id="KAK9083567.1"/>
    </source>
</evidence>
<dbReference type="SMART" id="SM00220">
    <property type="entry name" value="S_TKc"/>
    <property type="match status" value="1"/>
</dbReference>
<evidence type="ECO:0000256" key="5">
    <source>
        <dbReference type="ARBA" id="ARBA00022527"/>
    </source>
</evidence>
<keyword evidence="12 17" id="KW-0067">ATP-binding</keyword>
<dbReference type="PROSITE" id="PS00107">
    <property type="entry name" value="PROTEIN_KINASE_ATP"/>
    <property type="match status" value="1"/>
</dbReference>
<dbReference type="Proteomes" id="UP001419268">
    <property type="component" value="Unassembled WGS sequence"/>
</dbReference>
<keyword evidence="5" id="KW-0723">Serine/threonine-protein kinase</keyword>
<name>A0AAP0E3B3_9MAGN</name>
<dbReference type="InterPro" id="IPR013320">
    <property type="entry name" value="ConA-like_dom_sf"/>
</dbReference>
<feature type="region of interest" description="Disordered" evidence="18">
    <location>
        <begin position="493"/>
        <end position="513"/>
    </location>
</feature>
<evidence type="ECO:0000256" key="19">
    <source>
        <dbReference type="SAM" id="SignalP"/>
    </source>
</evidence>
<dbReference type="InterPro" id="IPR001220">
    <property type="entry name" value="Legume_lectin_dom"/>
</dbReference>
<keyword evidence="9" id="KW-0430">Lectin</keyword>
<dbReference type="InterPro" id="IPR000719">
    <property type="entry name" value="Prot_kinase_dom"/>
</dbReference>
<keyword evidence="14" id="KW-0472">Membrane</keyword>
<dbReference type="PANTHER" id="PTHR27007">
    <property type="match status" value="1"/>
</dbReference>
<dbReference type="InterPro" id="IPR017441">
    <property type="entry name" value="Protein_kinase_ATP_BS"/>
</dbReference>
<sequence length="513" mass="57297">MQTTIFVLYFFFIILFTNHGNSHIHNKHFIFNGFSNARNNLTLNDASLITGNGLLQLTNQTNNLIWHAFYSSPFNMHIKNSSNSSPKACSFSTSFVFAIVPEDLKKGGASYYIGTNGNITKQVLLESGNPIRVWIEYDGIDKIVNVTLAPLDIPRPVRALLRRLAETLEDWELDCPHRFSYKELYLATTGFKQSEVIGVGGFGEVYKGVLRTTGEHVAVKKIAQNSILGIQQFVAEIESLGRLRHKHLVHLLGWCKQKKSLLLVYNFVPNGSLDTTLLVRNSRAVLSWEQRFKILRDIASALLYLLEDWDQVVIHRDVKASNVLLDKDMNGRLGDFGHARLYAHGDNPRTTQMIGTLGYLAPELARIGKATTSSDVFAYGTLLLMVACGRGSLSSQNIDYSMSMDWVSHCHQSGQILEAMDQNLNSFYNVEEGELVLKLGLLCTLYNPELWPSMRQVSRYLKGDDLLSCNNLASGVHYPCVPDNKAKLAKNVSKNSECGPSSTSFGESFGVGR</sequence>
<proteinExistence type="inferred from homology"/>
<dbReference type="Pfam" id="PF00069">
    <property type="entry name" value="Pkinase"/>
    <property type="match status" value="1"/>
</dbReference>
<feature type="binding site" evidence="17">
    <location>
        <position position="221"/>
    </location>
    <ligand>
        <name>ATP</name>
        <dbReference type="ChEBI" id="CHEBI:30616"/>
    </ligand>
</feature>
<organism evidence="21 22">
    <name type="scientific">Stephania cephalantha</name>
    <dbReference type="NCBI Taxonomy" id="152367"/>
    <lineage>
        <taxon>Eukaryota</taxon>
        <taxon>Viridiplantae</taxon>
        <taxon>Streptophyta</taxon>
        <taxon>Embryophyta</taxon>
        <taxon>Tracheophyta</taxon>
        <taxon>Spermatophyta</taxon>
        <taxon>Magnoliopsida</taxon>
        <taxon>Ranunculales</taxon>
        <taxon>Menispermaceae</taxon>
        <taxon>Menispermoideae</taxon>
        <taxon>Cissampelideae</taxon>
        <taxon>Stephania</taxon>
    </lineage>
</organism>
<dbReference type="Gene3D" id="3.30.200.20">
    <property type="entry name" value="Phosphorylase Kinase, domain 1"/>
    <property type="match status" value="1"/>
</dbReference>
<dbReference type="SUPFAM" id="SSF56112">
    <property type="entry name" value="Protein kinase-like (PK-like)"/>
    <property type="match status" value="1"/>
</dbReference>
<evidence type="ECO:0000256" key="12">
    <source>
        <dbReference type="ARBA" id="ARBA00022840"/>
    </source>
</evidence>
<comment type="catalytic activity">
    <reaction evidence="16">
        <text>L-seryl-[protein] + ATP = O-phospho-L-seryl-[protein] + ADP + H(+)</text>
        <dbReference type="Rhea" id="RHEA:17989"/>
        <dbReference type="Rhea" id="RHEA-COMP:9863"/>
        <dbReference type="Rhea" id="RHEA-COMP:11604"/>
        <dbReference type="ChEBI" id="CHEBI:15378"/>
        <dbReference type="ChEBI" id="CHEBI:29999"/>
        <dbReference type="ChEBI" id="CHEBI:30616"/>
        <dbReference type="ChEBI" id="CHEBI:83421"/>
        <dbReference type="ChEBI" id="CHEBI:456216"/>
        <dbReference type="EC" id="2.7.11.1"/>
    </reaction>
</comment>
<keyword evidence="7" id="KW-0812">Transmembrane</keyword>
<feature type="compositionally biased region" description="Polar residues" evidence="18">
    <location>
        <begin position="493"/>
        <end position="506"/>
    </location>
</feature>
<evidence type="ECO:0000256" key="1">
    <source>
        <dbReference type="ARBA" id="ARBA00004479"/>
    </source>
</evidence>
<dbReference type="GO" id="GO:0005524">
    <property type="term" value="F:ATP binding"/>
    <property type="evidence" value="ECO:0007669"/>
    <property type="project" value="UniProtKB-UniRule"/>
</dbReference>
<evidence type="ECO:0000313" key="22">
    <source>
        <dbReference type="Proteomes" id="UP001419268"/>
    </source>
</evidence>
<dbReference type="InterPro" id="IPR050528">
    <property type="entry name" value="L-type_Lectin-RKs"/>
</dbReference>
<gene>
    <name evidence="21" type="ORF">Scep_030038</name>
</gene>
<keyword evidence="11" id="KW-0418">Kinase</keyword>
<evidence type="ECO:0000256" key="11">
    <source>
        <dbReference type="ARBA" id="ARBA00022777"/>
    </source>
</evidence>
<evidence type="ECO:0000259" key="20">
    <source>
        <dbReference type="PROSITE" id="PS50011"/>
    </source>
</evidence>
<dbReference type="Gene3D" id="1.10.510.10">
    <property type="entry name" value="Transferase(Phosphotransferase) domain 1"/>
    <property type="match status" value="1"/>
</dbReference>
<evidence type="ECO:0000256" key="16">
    <source>
        <dbReference type="ARBA" id="ARBA00048679"/>
    </source>
</evidence>